<dbReference type="RefSeq" id="WP_089710264.1">
    <property type="nucleotide sequence ID" value="NZ_FMAR01000003.1"/>
</dbReference>
<accession>A0A1C4BV27</accession>
<evidence type="ECO:0000313" key="2">
    <source>
        <dbReference type="EMBL" id="SCC10680.1"/>
    </source>
</evidence>
<proteinExistence type="predicted"/>
<dbReference type="STRING" id="1335309.GA0116948_103270"/>
<reference evidence="2 3" key="1">
    <citation type="submission" date="2016-08" db="EMBL/GenBank/DDBJ databases">
        <authorList>
            <person name="Seilhamer J.J."/>
        </authorList>
    </citation>
    <scope>NUCLEOTIDE SEQUENCE [LARGE SCALE GENOMIC DNA]</scope>
    <source>
        <strain evidence="2 3">A37T2</strain>
    </source>
</reference>
<evidence type="ECO:0000313" key="3">
    <source>
        <dbReference type="Proteomes" id="UP000242818"/>
    </source>
</evidence>
<sequence length="166" mass="19265">MNEELFWELIEASWADAPEDNEDRLKALETNDEDELLELSDTMTDVIVHNYRERLAALDQASLTAFLRILEEKLFHLDRKEIHNNTDGSDDGFLYARGFIVFMGEAYYNKIDQNPSEATEDVECDEFVFAGYDVYEDKFAEEFQRNLIHNTESTSNKDGGWDEAEA</sequence>
<name>A0A1C4BV27_9BACT</name>
<dbReference type="EMBL" id="FMAR01000003">
    <property type="protein sequence ID" value="SCC10680.1"/>
    <property type="molecule type" value="Genomic_DNA"/>
</dbReference>
<dbReference type="Proteomes" id="UP000242818">
    <property type="component" value="Unassembled WGS sequence"/>
</dbReference>
<keyword evidence="3" id="KW-1185">Reference proteome</keyword>
<gene>
    <name evidence="2" type="ORF">GA0116948_103270</name>
</gene>
<organism evidence="2 3">
    <name type="scientific">Chitinophaga costaii</name>
    <dbReference type="NCBI Taxonomy" id="1335309"/>
    <lineage>
        <taxon>Bacteria</taxon>
        <taxon>Pseudomonadati</taxon>
        <taxon>Bacteroidota</taxon>
        <taxon>Chitinophagia</taxon>
        <taxon>Chitinophagales</taxon>
        <taxon>Chitinophagaceae</taxon>
        <taxon>Chitinophaga</taxon>
    </lineage>
</organism>
<dbReference type="InterPro" id="IPR025334">
    <property type="entry name" value="DUF4240"/>
</dbReference>
<dbReference type="Pfam" id="PF14024">
    <property type="entry name" value="DUF4240"/>
    <property type="match status" value="1"/>
</dbReference>
<protein>
    <recommendedName>
        <fullName evidence="1">DUF4240 domain-containing protein</fullName>
    </recommendedName>
</protein>
<feature type="domain" description="DUF4240" evidence="1">
    <location>
        <begin position="44"/>
        <end position="135"/>
    </location>
</feature>
<dbReference type="AlphaFoldDB" id="A0A1C4BV27"/>
<evidence type="ECO:0000259" key="1">
    <source>
        <dbReference type="Pfam" id="PF14024"/>
    </source>
</evidence>